<evidence type="ECO:0000256" key="6">
    <source>
        <dbReference type="ARBA" id="ARBA00023136"/>
    </source>
</evidence>
<keyword evidence="4 7" id="KW-0812">Transmembrane</keyword>
<feature type="transmembrane region" description="Helical" evidence="7">
    <location>
        <begin position="62"/>
        <end position="82"/>
    </location>
</feature>
<evidence type="ECO:0000256" key="7">
    <source>
        <dbReference type="SAM" id="Phobius"/>
    </source>
</evidence>
<dbReference type="RefSeq" id="WP_332616868.1">
    <property type="nucleotide sequence ID" value="NZ_JAXGFP010000005.1"/>
</dbReference>
<feature type="transmembrane region" description="Helical" evidence="7">
    <location>
        <begin position="418"/>
        <end position="436"/>
    </location>
</feature>
<feature type="transmembrane region" description="Helical" evidence="7">
    <location>
        <begin position="144"/>
        <end position="168"/>
    </location>
</feature>
<comment type="similarity">
    <text evidence="2">Belongs to the DedA family.</text>
</comment>
<feature type="transmembrane region" description="Helical" evidence="7">
    <location>
        <begin position="393"/>
        <end position="412"/>
    </location>
</feature>
<comment type="subcellular location">
    <subcellularLocation>
        <location evidence="1">Cell membrane</location>
        <topology evidence="1">Multi-pass membrane protein</topology>
    </subcellularLocation>
</comment>
<feature type="transmembrane region" description="Helical" evidence="7">
    <location>
        <begin position="326"/>
        <end position="347"/>
    </location>
</feature>
<comment type="caution">
    <text evidence="10">The sequence shown here is derived from an EMBL/GenBank/DDBJ whole genome shotgun (WGS) entry which is preliminary data.</text>
</comment>
<feature type="transmembrane region" description="Helical" evidence="7">
    <location>
        <begin position="244"/>
        <end position="273"/>
    </location>
</feature>
<feature type="domain" description="VTT" evidence="9">
    <location>
        <begin position="40"/>
        <end position="163"/>
    </location>
</feature>
<dbReference type="Pfam" id="PF09335">
    <property type="entry name" value="VTT_dom"/>
    <property type="match status" value="1"/>
</dbReference>
<keyword evidence="3" id="KW-1003">Cell membrane</keyword>
<dbReference type="Proteomes" id="UP001355056">
    <property type="component" value="Unassembled WGS sequence"/>
</dbReference>
<feature type="transmembrane region" description="Helical" evidence="7">
    <location>
        <begin position="359"/>
        <end position="381"/>
    </location>
</feature>
<dbReference type="PANTHER" id="PTHR30353:SF15">
    <property type="entry name" value="INNER MEMBRANE PROTEIN YABI"/>
    <property type="match status" value="1"/>
</dbReference>
<feature type="transmembrane region" description="Helical" evidence="7">
    <location>
        <begin position="180"/>
        <end position="202"/>
    </location>
</feature>
<evidence type="ECO:0000313" key="10">
    <source>
        <dbReference type="EMBL" id="MEG3184348.1"/>
    </source>
</evidence>
<sequence length="664" mass="72269">MNPAWLDSATAWISANPVAAGALIFLVAFCDALVVAGIVVPALPLLFAVGALVGLGHIDGPYALGCAAAGAFAGDSLSYWVGYRWGPRLRQRWPFTRYPQWLNRSESLFRRNGVKSILIARFVGAVRPFVPAIAGMLRMPLRRYVLTSLFACVAWAALFLAPGWVLGVSYDAVAAVADRLTLALGTMAVAVALVWAAVLYTWRWFAAHADHLLAQALRWTRSHPRLGRYAGALIDPNRPESASLAMLAACLLAISWIWFTLLAMLLASGGPLALDHHLHELMWTLRNPLADRLMAGLASLGDGEVLGSAAAIALAYLLWRRRWMAAAHWIAAVVFGLVLTALLEAAIVMPRPPTAPAGFGFPSVAVTMTTIVFGFFAVLIARELPGRKRVWPYLLAGVVTTVVGFARLYLGAHWASDLVGGTLFGLAWVLVLGIAYRSHVARSFWMRPLAMLFYGSFVAAALWHAPRAADDMLAKFSAQPPTEVIATADWWQQDWATLPARRNEGDERQRWPLDLQVAGPLAPLQQALEANGWRTQPQADWLATITLLDDDTPQREQVVLPATLDAHAEALLMLREGARDGEQYALRLWPAPVALADGTPLWLGTTQTLHVNKPLGAAVLWRPLAHDGAAHAAVQAALGRFNTIEMPHPDSGVPVLRVRTDTRR</sequence>
<feature type="domain" description="Phosphatidic acid phosphatase type 2/haloperoxidase" evidence="8">
    <location>
        <begin position="359"/>
        <end position="432"/>
    </location>
</feature>
<dbReference type="Gene3D" id="1.20.144.10">
    <property type="entry name" value="Phosphatidic acid phosphatase type 2/haloperoxidase"/>
    <property type="match status" value="1"/>
</dbReference>
<dbReference type="InterPro" id="IPR036938">
    <property type="entry name" value="PAP2/HPO_sf"/>
</dbReference>
<dbReference type="InterPro" id="IPR000326">
    <property type="entry name" value="PAP2/HPO"/>
</dbReference>
<evidence type="ECO:0000256" key="4">
    <source>
        <dbReference type="ARBA" id="ARBA00022692"/>
    </source>
</evidence>
<accession>A0ABU7YZV7</accession>
<dbReference type="EMBL" id="JAXGFP010000005">
    <property type="protein sequence ID" value="MEG3184348.1"/>
    <property type="molecule type" value="Genomic_DNA"/>
</dbReference>
<protein>
    <submittedName>
        <fullName evidence="10">Bifunctional DedA family/phosphatase PAP2 family protein</fullName>
    </submittedName>
</protein>
<feature type="transmembrane region" description="Helical" evidence="7">
    <location>
        <begin position="293"/>
        <end position="319"/>
    </location>
</feature>
<keyword evidence="6 7" id="KW-0472">Membrane</keyword>
<dbReference type="SUPFAM" id="SSF48317">
    <property type="entry name" value="Acid phosphatase/Vanadium-dependent haloperoxidase"/>
    <property type="match status" value="1"/>
</dbReference>
<feature type="transmembrane region" description="Helical" evidence="7">
    <location>
        <begin position="12"/>
        <end position="29"/>
    </location>
</feature>
<proteinExistence type="inferred from homology"/>
<dbReference type="InterPro" id="IPR032818">
    <property type="entry name" value="DedA-like"/>
</dbReference>
<dbReference type="PANTHER" id="PTHR30353">
    <property type="entry name" value="INNER MEMBRANE PROTEIN DEDA-RELATED"/>
    <property type="match status" value="1"/>
</dbReference>
<evidence type="ECO:0000313" key="11">
    <source>
        <dbReference type="Proteomes" id="UP001355056"/>
    </source>
</evidence>
<evidence type="ECO:0000259" key="8">
    <source>
        <dbReference type="Pfam" id="PF01569"/>
    </source>
</evidence>
<keyword evidence="11" id="KW-1185">Reference proteome</keyword>
<dbReference type="InterPro" id="IPR032816">
    <property type="entry name" value="VTT_dom"/>
</dbReference>
<reference evidence="10 11" key="1">
    <citation type="journal article" date="2016" name="Int. J. Syst. Evol. Microbiol.">
        <title>Lysobacter erysipheiresistens sp. nov., an antagonist of powdery mildew, isolated from tobacco-cultivated soil.</title>
        <authorList>
            <person name="Xie B."/>
            <person name="Li T."/>
            <person name="Lin X."/>
            <person name="Wang C.J."/>
            <person name="Chen Y.J."/>
            <person name="Liu W.J."/>
            <person name="Zhao Z.W."/>
        </authorList>
    </citation>
    <scope>NUCLEOTIDE SEQUENCE [LARGE SCALE GENOMIC DNA]</scope>
    <source>
        <strain evidence="10 11">RS-LYSO-3</strain>
    </source>
</reference>
<name>A0ABU7YZV7_9GAMM</name>
<evidence type="ECO:0000256" key="5">
    <source>
        <dbReference type="ARBA" id="ARBA00022989"/>
    </source>
</evidence>
<evidence type="ECO:0000256" key="2">
    <source>
        <dbReference type="ARBA" id="ARBA00010792"/>
    </source>
</evidence>
<evidence type="ECO:0000256" key="3">
    <source>
        <dbReference type="ARBA" id="ARBA00022475"/>
    </source>
</evidence>
<evidence type="ECO:0000259" key="9">
    <source>
        <dbReference type="Pfam" id="PF09335"/>
    </source>
</evidence>
<dbReference type="CDD" id="cd03392">
    <property type="entry name" value="PAP2_like_2"/>
    <property type="match status" value="1"/>
</dbReference>
<feature type="transmembrane region" description="Helical" evidence="7">
    <location>
        <begin position="448"/>
        <end position="465"/>
    </location>
</feature>
<organism evidence="10 11">
    <name type="scientific">Novilysobacter erysipheiresistens</name>
    <dbReference type="NCBI Taxonomy" id="1749332"/>
    <lineage>
        <taxon>Bacteria</taxon>
        <taxon>Pseudomonadati</taxon>
        <taxon>Pseudomonadota</taxon>
        <taxon>Gammaproteobacteria</taxon>
        <taxon>Lysobacterales</taxon>
        <taxon>Lysobacteraceae</taxon>
        <taxon>Novilysobacter</taxon>
    </lineage>
</organism>
<keyword evidence="5 7" id="KW-1133">Transmembrane helix</keyword>
<gene>
    <name evidence="10" type="ORF">SNE34_10030</name>
</gene>
<dbReference type="Pfam" id="PF01569">
    <property type="entry name" value="PAP2"/>
    <property type="match status" value="1"/>
</dbReference>
<feature type="transmembrane region" description="Helical" evidence="7">
    <location>
        <begin position="34"/>
        <end position="56"/>
    </location>
</feature>
<evidence type="ECO:0000256" key="1">
    <source>
        <dbReference type="ARBA" id="ARBA00004651"/>
    </source>
</evidence>